<proteinExistence type="predicted"/>
<dbReference type="AlphaFoldDB" id="A0A3L7AC70"/>
<name>A0A3L7AC70_9MICO</name>
<dbReference type="PANTHER" id="PTHR34136:SF1">
    <property type="entry name" value="UDP-N-ACETYL-D-MANNOSAMINURONIC ACID TRANSFERASE"/>
    <property type="match status" value="1"/>
</dbReference>
<dbReference type="Pfam" id="PF03808">
    <property type="entry name" value="Glyco_tran_WecG"/>
    <property type="match status" value="1"/>
</dbReference>
<sequence>MSTIQMSFVENRSLLGGHELFSGGTDDLLEELDEMVRENRRHLVITPNVDQALLLSRDDSLQYVFERASMRLIDGFPLMALARFLGDGEAQRHTGADLLEITAAESVRRGWRIAITGGAESTTAAAARNLAAQYPGAEIVAVPFPQIGEDVHSAESAQVVSALAEFEPDLVFLCLGFPKQERWYLTWEDALPPAVYIGSGAAVEFAAGSRVRAPQLVQRAGLEWMWRLLQEPGRLAHRYLIRGPRFLGLLLRSLRMR</sequence>
<organism evidence="3 4">
    <name type="scientific">Mycetocola tolaasinivorans</name>
    <dbReference type="NCBI Taxonomy" id="76635"/>
    <lineage>
        <taxon>Bacteria</taxon>
        <taxon>Bacillati</taxon>
        <taxon>Actinomycetota</taxon>
        <taxon>Actinomycetes</taxon>
        <taxon>Micrococcales</taxon>
        <taxon>Microbacteriaceae</taxon>
        <taxon>Mycetocola</taxon>
    </lineage>
</organism>
<evidence type="ECO:0000313" key="4">
    <source>
        <dbReference type="Proteomes" id="UP000272503"/>
    </source>
</evidence>
<gene>
    <name evidence="3" type="ORF">D9V32_00325</name>
</gene>
<dbReference type="PANTHER" id="PTHR34136">
    <property type="match status" value="1"/>
</dbReference>
<evidence type="ECO:0000256" key="2">
    <source>
        <dbReference type="ARBA" id="ARBA00022679"/>
    </source>
</evidence>
<reference evidence="3 4" key="1">
    <citation type="submission" date="2018-10" db="EMBL/GenBank/DDBJ databases">
        <authorList>
            <person name="Li J."/>
        </authorList>
    </citation>
    <scope>NUCLEOTIDE SEQUENCE [LARGE SCALE GENOMIC DNA]</scope>
    <source>
        <strain evidence="3 4">IF 016277</strain>
    </source>
</reference>
<keyword evidence="1" id="KW-0328">Glycosyltransferase</keyword>
<dbReference type="GO" id="GO:0016758">
    <property type="term" value="F:hexosyltransferase activity"/>
    <property type="evidence" value="ECO:0007669"/>
    <property type="project" value="TreeGrafter"/>
</dbReference>
<dbReference type="Proteomes" id="UP000272503">
    <property type="component" value="Unassembled WGS sequence"/>
</dbReference>
<dbReference type="EMBL" id="RCUX01000001">
    <property type="protein sequence ID" value="RLP77817.1"/>
    <property type="molecule type" value="Genomic_DNA"/>
</dbReference>
<keyword evidence="4" id="KW-1185">Reference proteome</keyword>
<dbReference type="RefSeq" id="WP_121646913.1">
    <property type="nucleotide sequence ID" value="NZ_RCUX01000001.1"/>
</dbReference>
<evidence type="ECO:0000313" key="3">
    <source>
        <dbReference type="EMBL" id="RLP77817.1"/>
    </source>
</evidence>
<comment type="caution">
    <text evidence="3">The sequence shown here is derived from an EMBL/GenBank/DDBJ whole genome shotgun (WGS) entry which is preliminary data.</text>
</comment>
<keyword evidence="2 3" id="KW-0808">Transferase</keyword>
<dbReference type="CDD" id="cd06533">
    <property type="entry name" value="Glyco_transf_WecG_TagA"/>
    <property type="match status" value="1"/>
</dbReference>
<dbReference type="NCBIfam" id="TIGR00696">
    <property type="entry name" value="wecG_tagA_cpsF"/>
    <property type="match status" value="1"/>
</dbReference>
<accession>A0A3L7AC70</accession>
<protein>
    <submittedName>
        <fullName evidence="3">Glycosyltransferase</fullName>
    </submittedName>
</protein>
<dbReference type="OrthoDB" id="9771846at2"/>
<evidence type="ECO:0000256" key="1">
    <source>
        <dbReference type="ARBA" id="ARBA00022676"/>
    </source>
</evidence>
<dbReference type="InterPro" id="IPR004629">
    <property type="entry name" value="WecG_TagA_CpsF"/>
</dbReference>